<dbReference type="EMBL" id="JACONW010000013">
    <property type="protein sequence ID" value="MBC3949105.1"/>
    <property type="molecule type" value="Genomic_DNA"/>
</dbReference>
<keyword evidence="2" id="KW-1185">Reference proteome</keyword>
<evidence type="ECO:0000313" key="2">
    <source>
        <dbReference type="Proteomes" id="UP000651852"/>
    </source>
</evidence>
<accession>A0ABR7AXJ8</accession>
<sequence>MAPEIGDIYSVYSSKLRQYVACQVTALKENSERKGQLMAAVLELDWSGDALPQPSELAAMRPLVADFFFRRDKHEHVYVSAEVPAAYTLVGNIAPLVLDDTTTYGHWNTGETLYRQQQWEQIDAARRQRFKAASGDVEVTIGGHVLRQDTNRIEDNVLQSVTDLAELDQLPCLTKIHTEHGSQALLDYVNQHPFITELLWRSPQVTELDLRDSRLRRLSIDVTGVIKVHLNDDLMHLILRGEPSPQLQLHCGDEGRALYLTCKGDVKPFGGLDHLGGLTLYAAKEIDLETVVARFPDLWFLDLGGKPGIVSNLPAITALAQLQMLSLHDLFGYTAEQFPAPQHLPRLSTLWLSSVPFDVAQAVKKGYKKAAALGLDLSVTQPRKSQWLAENLDNPFRDWDGRDEMPPAKAKKAASAYTALLSATRSVNASMAADAVQAALSTMVTAYVATFNQIDQRGSVIGTIECEEIHAALVGCLNALAVQMGEHGAALVDMDGLMDLFDELRDF</sequence>
<evidence type="ECO:0008006" key="3">
    <source>
        <dbReference type="Google" id="ProtNLM"/>
    </source>
</evidence>
<dbReference type="SUPFAM" id="SSF52058">
    <property type="entry name" value="L domain-like"/>
    <property type="match status" value="1"/>
</dbReference>
<reference evidence="1 2" key="1">
    <citation type="submission" date="2020-08" db="EMBL/GenBank/DDBJ databases">
        <title>Putative novel bacterial strains isolated from necrotic wheat leaf tissues caused by Xanthomonas translucens.</title>
        <authorList>
            <person name="Tambong J.T."/>
        </authorList>
    </citation>
    <scope>NUCLEOTIDE SEQUENCE [LARGE SCALE GENOMIC DNA]</scope>
    <source>
        <strain evidence="1 2">DOAB 1069</strain>
    </source>
</reference>
<organism evidence="1 2">
    <name type="scientific">Pseudomonas folii</name>
    <dbReference type="NCBI Taxonomy" id="2762593"/>
    <lineage>
        <taxon>Bacteria</taxon>
        <taxon>Pseudomonadati</taxon>
        <taxon>Pseudomonadota</taxon>
        <taxon>Gammaproteobacteria</taxon>
        <taxon>Pseudomonadales</taxon>
        <taxon>Pseudomonadaceae</taxon>
        <taxon>Pseudomonas</taxon>
    </lineage>
</organism>
<proteinExistence type="predicted"/>
<evidence type="ECO:0000313" key="1">
    <source>
        <dbReference type="EMBL" id="MBC3949105.1"/>
    </source>
</evidence>
<dbReference type="Gene3D" id="3.80.10.10">
    <property type="entry name" value="Ribonuclease Inhibitor"/>
    <property type="match status" value="1"/>
</dbReference>
<protein>
    <recommendedName>
        <fullName evidence="3">Gliding motility protein</fullName>
    </recommendedName>
</protein>
<gene>
    <name evidence="1" type="ORF">H8S59_04920</name>
</gene>
<comment type="caution">
    <text evidence="1">The sequence shown here is derived from an EMBL/GenBank/DDBJ whole genome shotgun (WGS) entry which is preliminary data.</text>
</comment>
<name>A0ABR7AXJ8_9PSED</name>
<dbReference type="Proteomes" id="UP000651852">
    <property type="component" value="Unassembled WGS sequence"/>
</dbReference>
<dbReference type="InterPro" id="IPR032675">
    <property type="entry name" value="LRR_dom_sf"/>
</dbReference>
<dbReference type="RefSeq" id="WP_187520676.1">
    <property type="nucleotide sequence ID" value="NZ_JACONW010000013.1"/>
</dbReference>